<reference evidence="2" key="1">
    <citation type="journal article" date="2022" name="Mol. Ecol. Resour.">
        <title>The genomes of chicory, endive, great burdock and yacon provide insights into Asteraceae palaeo-polyploidization history and plant inulin production.</title>
        <authorList>
            <person name="Fan W."/>
            <person name="Wang S."/>
            <person name="Wang H."/>
            <person name="Wang A."/>
            <person name="Jiang F."/>
            <person name="Liu H."/>
            <person name="Zhao H."/>
            <person name="Xu D."/>
            <person name="Zhang Y."/>
        </authorList>
    </citation>
    <scope>NUCLEOTIDE SEQUENCE [LARGE SCALE GENOMIC DNA]</scope>
    <source>
        <strain evidence="2">cv. Punajuju</strain>
    </source>
</reference>
<comment type="caution">
    <text evidence="1">The sequence shown here is derived from an EMBL/GenBank/DDBJ whole genome shotgun (WGS) entry which is preliminary data.</text>
</comment>
<protein>
    <submittedName>
        <fullName evidence="1">Uncharacterized protein</fullName>
    </submittedName>
</protein>
<evidence type="ECO:0000313" key="2">
    <source>
        <dbReference type="Proteomes" id="UP001055811"/>
    </source>
</evidence>
<name>A0ACB9H6I3_CICIN</name>
<proteinExistence type="predicted"/>
<organism evidence="1 2">
    <name type="scientific">Cichorium intybus</name>
    <name type="common">Chicory</name>
    <dbReference type="NCBI Taxonomy" id="13427"/>
    <lineage>
        <taxon>Eukaryota</taxon>
        <taxon>Viridiplantae</taxon>
        <taxon>Streptophyta</taxon>
        <taxon>Embryophyta</taxon>
        <taxon>Tracheophyta</taxon>
        <taxon>Spermatophyta</taxon>
        <taxon>Magnoliopsida</taxon>
        <taxon>eudicotyledons</taxon>
        <taxon>Gunneridae</taxon>
        <taxon>Pentapetalae</taxon>
        <taxon>asterids</taxon>
        <taxon>campanulids</taxon>
        <taxon>Asterales</taxon>
        <taxon>Asteraceae</taxon>
        <taxon>Cichorioideae</taxon>
        <taxon>Cichorieae</taxon>
        <taxon>Cichoriinae</taxon>
        <taxon>Cichorium</taxon>
    </lineage>
</organism>
<keyword evidence="2" id="KW-1185">Reference proteome</keyword>
<dbReference type="Proteomes" id="UP001055811">
    <property type="component" value="Linkage Group LG01"/>
</dbReference>
<evidence type="ECO:0000313" key="1">
    <source>
        <dbReference type="EMBL" id="KAI3790923.1"/>
    </source>
</evidence>
<accession>A0ACB9H6I3</accession>
<reference evidence="1 2" key="2">
    <citation type="journal article" date="2022" name="Mol. Ecol. Resour.">
        <title>The genomes of chicory, endive, great burdock and yacon provide insights into Asteraceae paleo-polyploidization history and plant inulin production.</title>
        <authorList>
            <person name="Fan W."/>
            <person name="Wang S."/>
            <person name="Wang H."/>
            <person name="Wang A."/>
            <person name="Jiang F."/>
            <person name="Liu H."/>
            <person name="Zhao H."/>
            <person name="Xu D."/>
            <person name="Zhang Y."/>
        </authorList>
    </citation>
    <scope>NUCLEOTIDE SEQUENCE [LARGE SCALE GENOMIC DNA]</scope>
    <source>
        <strain evidence="2">cv. Punajuju</strain>
        <tissue evidence="1">Leaves</tissue>
    </source>
</reference>
<gene>
    <name evidence="1" type="ORF">L2E82_04359</name>
</gene>
<dbReference type="EMBL" id="CM042009">
    <property type="protein sequence ID" value="KAI3790923.1"/>
    <property type="molecule type" value="Genomic_DNA"/>
</dbReference>
<sequence>MDENIQTLKAQLVAKGYTQVHGIDYEDTFSPVAKIKSIRVIMAIDAYYDYEMWQMDVKTAFLNGYLEEDVYMEQPEGFVDHELQLMIEEKDLEDVM</sequence>